<evidence type="ECO:0000313" key="1">
    <source>
        <dbReference type="EMBL" id="RLJ70381.1"/>
    </source>
</evidence>
<dbReference type="AlphaFoldDB" id="A0A497XQ28"/>
<reference evidence="1 2" key="1">
    <citation type="submission" date="2018-10" db="EMBL/GenBank/DDBJ databases">
        <title>Genomic Encyclopedia of Archaeal and Bacterial Type Strains, Phase II (KMG-II): from individual species to whole genera.</title>
        <authorList>
            <person name="Goeker M."/>
        </authorList>
    </citation>
    <scope>NUCLEOTIDE SEQUENCE [LARGE SCALE GENOMIC DNA]</scope>
    <source>
        <strain evidence="1 2">DSM 16510</strain>
    </source>
</reference>
<organism evidence="1 2">
    <name type="scientific">Hydrogenivirga caldilitoris</name>
    <dbReference type="NCBI Taxonomy" id="246264"/>
    <lineage>
        <taxon>Bacteria</taxon>
        <taxon>Pseudomonadati</taxon>
        <taxon>Aquificota</taxon>
        <taxon>Aquificia</taxon>
        <taxon>Aquificales</taxon>
        <taxon>Aquificaceae</taxon>
        <taxon>Hydrogenivirga</taxon>
    </lineage>
</organism>
<dbReference type="EMBL" id="RCCJ01000001">
    <property type="protein sequence ID" value="RLJ70381.1"/>
    <property type="molecule type" value="Genomic_DNA"/>
</dbReference>
<gene>
    <name evidence="1" type="ORF">BCF55_0652</name>
</gene>
<comment type="caution">
    <text evidence="1">The sequence shown here is derived from an EMBL/GenBank/DDBJ whole genome shotgun (WGS) entry which is preliminary data.</text>
</comment>
<protein>
    <submittedName>
        <fullName evidence="1">Uncharacterized protein</fullName>
    </submittedName>
</protein>
<dbReference type="OrthoDB" id="14317at2"/>
<proteinExistence type="predicted"/>
<name>A0A497XQ28_9AQUI</name>
<dbReference type="RefSeq" id="WP_121009906.1">
    <property type="nucleotide sequence ID" value="NZ_RCCJ01000001.1"/>
</dbReference>
<keyword evidence="2" id="KW-1185">Reference proteome</keyword>
<sequence>MSYSRALEEFILRFKGGVFFLSPREKLFLNFLEELGIPESIVKEGIEKCYTALNPRRRSKHPVFLCYRSIMDVYENFLRIEAQKVRIDWEHRFEEKVKKVKELVNFEIKKPESEEDAQKVLKEIESRIMKELWKQLSKEERDSIGRKYREFRDNKEVFAELVKRELQKKFKIPPLSLYVD</sequence>
<evidence type="ECO:0000313" key="2">
    <source>
        <dbReference type="Proteomes" id="UP000267841"/>
    </source>
</evidence>
<dbReference type="Proteomes" id="UP000267841">
    <property type="component" value="Unassembled WGS sequence"/>
</dbReference>
<accession>A0A497XQ28</accession>